<dbReference type="Gene3D" id="3.30.70.2050">
    <property type="match status" value="1"/>
</dbReference>
<comment type="caution">
    <text evidence="2">The sequence shown here is derived from an EMBL/GenBank/DDBJ whole genome shotgun (WGS) entry which is preliminary data.</text>
</comment>
<dbReference type="PANTHER" id="PTHR41247">
    <property type="entry name" value="HTH-TYPE TRANSCRIPTIONAL REPRESSOR YCNK"/>
    <property type="match status" value="1"/>
</dbReference>
<evidence type="ECO:0000256" key="1">
    <source>
        <dbReference type="SAM" id="SignalP"/>
    </source>
</evidence>
<feature type="signal peptide" evidence="1">
    <location>
        <begin position="1"/>
        <end position="20"/>
    </location>
</feature>
<dbReference type="PANTHER" id="PTHR41247:SF1">
    <property type="entry name" value="HTH-TYPE TRANSCRIPTIONAL REPRESSOR YCNK"/>
    <property type="match status" value="1"/>
</dbReference>
<keyword evidence="3" id="KW-1185">Reference proteome</keyword>
<organism evidence="2 3">
    <name type="scientific">Halarcobacter ebronensis</name>
    <dbReference type="NCBI Taxonomy" id="1462615"/>
    <lineage>
        <taxon>Bacteria</taxon>
        <taxon>Pseudomonadati</taxon>
        <taxon>Campylobacterota</taxon>
        <taxon>Epsilonproteobacteria</taxon>
        <taxon>Campylobacterales</taxon>
        <taxon>Arcobacteraceae</taxon>
        <taxon>Halarcobacter</taxon>
    </lineage>
</organism>
<dbReference type="EMBL" id="PDKK01000003">
    <property type="protein sequence ID" value="RXK06825.1"/>
    <property type="molecule type" value="Genomic_DNA"/>
</dbReference>
<proteinExistence type="predicted"/>
<feature type="chain" id="PRO_5020272210" evidence="1">
    <location>
        <begin position="21"/>
        <end position="162"/>
    </location>
</feature>
<name>A0A4Q1APQ1_9BACT</name>
<dbReference type="InterPro" id="IPR008719">
    <property type="entry name" value="N2O_reductase_NosL"/>
</dbReference>
<keyword evidence="1" id="KW-0732">Signal</keyword>
<dbReference type="AlphaFoldDB" id="A0A4Q1APQ1"/>
<dbReference type="Proteomes" id="UP000289758">
    <property type="component" value="Unassembled WGS sequence"/>
</dbReference>
<evidence type="ECO:0000313" key="3">
    <source>
        <dbReference type="Proteomes" id="UP000289758"/>
    </source>
</evidence>
<protein>
    <submittedName>
        <fullName evidence="2">Uncharacterized protein</fullName>
    </submittedName>
</protein>
<accession>A0A4Q1APQ1</accession>
<dbReference type="RefSeq" id="WP_129086721.1">
    <property type="nucleotide sequence ID" value="NZ_CP053836.1"/>
</dbReference>
<reference evidence="2 3" key="1">
    <citation type="submission" date="2017-10" db="EMBL/GenBank/DDBJ databases">
        <title>Genomics of the genus Arcobacter.</title>
        <authorList>
            <person name="Perez-Cataluna A."/>
            <person name="Figueras M.J."/>
        </authorList>
    </citation>
    <scope>NUCLEOTIDE SEQUENCE [LARGE SCALE GENOMIC DNA]</scope>
    <source>
        <strain evidence="2 3">CECT 8441</strain>
    </source>
</reference>
<gene>
    <name evidence="2" type="ORF">CRV07_05175</name>
</gene>
<sequence>MKKYLVFTLSSLIAASILSANETYSMNFDKETVSLIRKIKVYKDPAWTAKIVTKENKEFYFISPKSLMEYYYNPAKWPETNVHKEEDLKALVVTDYKTMKPIDAKKAFYVYGSHKVSLAGDDIPAFAQLDDAKKFMDENHGRRILKFSDLKEALIELLNGDI</sequence>
<dbReference type="SUPFAM" id="SSF160387">
    <property type="entry name" value="NosL/MerB-like"/>
    <property type="match status" value="1"/>
</dbReference>
<dbReference type="Pfam" id="PF05573">
    <property type="entry name" value="NosL"/>
    <property type="match status" value="1"/>
</dbReference>
<evidence type="ECO:0000313" key="2">
    <source>
        <dbReference type="EMBL" id="RXK06825.1"/>
    </source>
</evidence>
<dbReference type="OrthoDB" id="5372743at2"/>